<dbReference type="Proteomes" id="UP000217790">
    <property type="component" value="Unassembled WGS sequence"/>
</dbReference>
<keyword evidence="2" id="KW-1185">Reference proteome</keyword>
<gene>
    <name evidence="1" type="ORF">ARMGADRAFT_1034470</name>
</gene>
<accession>A0A2H3CXV2</accession>
<evidence type="ECO:0000313" key="2">
    <source>
        <dbReference type="Proteomes" id="UP000217790"/>
    </source>
</evidence>
<dbReference type="OrthoDB" id="5987198at2759"/>
<evidence type="ECO:0000313" key="1">
    <source>
        <dbReference type="EMBL" id="PBK87861.1"/>
    </source>
</evidence>
<dbReference type="STRING" id="47427.A0A2H3CXV2"/>
<reference evidence="2" key="1">
    <citation type="journal article" date="2017" name="Nat. Ecol. Evol.">
        <title>Genome expansion and lineage-specific genetic innovations in the forest pathogenic fungi Armillaria.</title>
        <authorList>
            <person name="Sipos G."/>
            <person name="Prasanna A.N."/>
            <person name="Walter M.C."/>
            <person name="O'Connor E."/>
            <person name="Balint B."/>
            <person name="Krizsan K."/>
            <person name="Kiss B."/>
            <person name="Hess J."/>
            <person name="Varga T."/>
            <person name="Slot J."/>
            <person name="Riley R."/>
            <person name="Boka B."/>
            <person name="Rigling D."/>
            <person name="Barry K."/>
            <person name="Lee J."/>
            <person name="Mihaltcheva S."/>
            <person name="LaButti K."/>
            <person name="Lipzen A."/>
            <person name="Waldron R."/>
            <person name="Moloney N.M."/>
            <person name="Sperisen C."/>
            <person name="Kredics L."/>
            <person name="Vagvoelgyi C."/>
            <person name="Patrignani A."/>
            <person name="Fitzpatrick D."/>
            <person name="Nagy I."/>
            <person name="Doyle S."/>
            <person name="Anderson J.B."/>
            <person name="Grigoriev I.V."/>
            <person name="Gueldener U."/>
            <person name="Muensterkoetter M."/>
            <person name="Nagy L.G."/>
        </authorList>
    </citation>
    <scope>NUCLEOTIDE SEQUENCE [LARGE SCALE GENOMIC DNA]</scope>
    <source>
        <strain evidence="2">Ar21-2</strain>
    </source>
</reference>
<dbReference type="EMBL" id="KZ293676">
    <property type="protein sequence ID" value="PBK87861.1"/>
    <property type="molecule type" value="Genomic_DNA"/>
</dbReference>
<protein>
    <recommendedName>
        <fullName evidence="3">Protein kinase domain-containing protein</fullName>
    </recommendedName>
</protein>
<sequence>MFLSSDGLCSGFDVVYPLSTDNSKSQFYILGDSTVGHDLEAENYQIGEEVGVQKYQSEISIKVGKTGVDPGMDSQPPPTKKFYIPPNSERKESETFWVNHQPFLASQGYMLQPRYHPDWILSWESDPQPMSPIRSYEDEHVIHSHHTVQKILPMVCFMTTANDCHQNSSTIPSITVLQLYEYGHILGCQKCSRYGPISVPTAVSLLSDKFKLGISHFLSTEEMRKYSRNDAIPVLDAFKIPGVEDWVTSASSVVSLLLCRLSFKRSHDGIKWELPTELCCHVGPVDYCYIDFEFLECFTKGREKTLISEIVGQHALETKSSDNVLYNPFKVDVYQLGVAMLDTFEGCTGLDDFKPLLRKMVSINPEKRPMSSEALIQFEAIVSRSTKASFSWRIWSNQLCGPLVIIIIQPFCNLALQLLSLKDASLGQG</sequence>
<organism evidence="1 2">
    <name type="scientific">Armillaria gallica</name>
    <name type="common">Bulbous honey fungus</name>
    <name type="synonym">Armillaria bulbosa</name>
    <dbReference type="NCBI Taxonomy" id="47427"/>
    <lineage>
        <taxon>Eukaryota</taxon>
        <taxon>Fungi</taxon>
        <taxon>Dikarya</taxon>
        <taxon>Basidiomycota</taxon>
        <taxon>Agaricomycotina</taxon>
        <taxon>Agaricomycetes</taxon>
        <taxon>Agaricomycetidae</taxon>
        <taxon>Agaricales</taxon>
        <taxon>Marasmiineae</taxon>
        <taxon>Physalacriaceae</taxon>
        <taxon>Armillaria</taxon>
    </lineage>
</organism>
<dbReference type="InParanoid" id="A0A2H3CXV2"/>
<name>A0A2H3CXV2_ARMGA</name>
<dbReference type="AlphaFoldDB" id="A0A2H3CXV2"/>
<evidence type="ECO:0008006" key="3">
    <source>
        <dbReference type="Google" id="ProtNLM"/>
    </source>
</evidence>
<proteinExistence type="predicted"/>